<organism evidence="2 3">
    <name type="scientific">Henosepilachna vigintioctopunctata</name>
    <dbReference type="NCBI Taxonomy" id="420089"/>
    <lineage>
        <taxon>Eukaryota</taxon>
        <taxon>Metazoa</taxon>
        <taxon>Ecdysozoa</taxon>
        <taxon>Arthropoda</taxon>
        <taxon>Hexapoda</taxon>
        <taxon>Insecta</taxon>
        <taxon>Pterygota</taxon>
        <taxon>Neoptera</taxon>
        <taxon>Endopterygota</taxon>
        <taxon>Coleoptera</taxon>
        <taxon>Polyphaga</taxon>
        <taxon>Cucujiformia</taxon>
        <taxon>Coccinelloidea</taxon>
        <taxon>Coccinellidae</taxon>
        <taxon>Epilachninae</taxon>
        <taxon>Epilachnini</taxon>
        <taxon>Henosepilachna</taxon>
    </lineage>
</organism>
<dbReference type="Proteomes" id="UP001431783">
    <property type="component" value="Unassembled WGS sequence"/>
</dbReference>
<comment type="caution">
    <text evidence="2">The sequence shown here is derived from an EMBL/GenBank/DDBJ whole genome shotgun (WGS) entry which is preliminary data.</text>
</comment>
<name>A0AAW1UHE9_9CUCU</name>
<evidence type="ECO:0000313" key="3">
    <source>
        <dbReference type="Proteomes" id="UP001431783"/>
    </source>
</evidence>
<gene>
    <name evidence="2" type="ORF">WA026_018929</name>
</gene>
<dbReference type="EMBL" id="JARQZJ010000072">
    <property type="protein sequence ID" value="KAK9882083.1"/>
    <property type="molecule type" value="Genomic_DNA"/>
</dbReference>
<protein>
    <submittedName>
        <fullName evidence="2">Uncharacterized protein</fullName>
    </submittedName>
</protein>
<feature type="region of interest" description="Disordered" evidence="1">
    <location>
        <begin position="236"/>
        <end position="259"/>
    </location>
</feature>
<evidence type="ECO:0000313" key="2">
    <source>
        <dbReference type="EMBL" id="KAK9882083.1"/>
    </source>
</evidence>
<accession>A0AAW1UHE9</accession>
<sequence length="272" mass="32101">MHTTTQPYLKNCFKYKKEDTKSEIYKTPQVQNSSDKDCTYKIDLSDNSIPAAKSDFCDNICNRYKSIEDAQTTQRLPQIAVSPFRSRFSIDSILNNSYIQASSTTLDSQVSQQNRLFNSAIFDPFVHYNKYFRDDLYKSMSDYYYYSYPYHSSWLYSGLHSIINPVPYINEEVNVDEKLEIRQPTCKFCYDNQKSFDCLFYQSTEPVFVKQEVRFSKIEHKDKVNVCVRCDYSTEEEDLVDSKDENKNQNDKSKVQAGWFGKGFKKARYRKK</sequence>
<feature type="compositionally biased region" description="Basic and acidic residues" evidence="1">
    <location>
        <begin position="240"/>
        <end position="254"/>
    </location>
</feature>
<evidence type="ECO:0000256" key="1">
    <source>
        <dbReference type="SAM" id="MobiDB-lite"/>
    </source>
</evidence>
<proteinExistence type="predicted"/>
<dbReference type="AlphaFoldDB" id="A0AAW1UHE9"/>
<reference evidence="2 3" key="1">
    <citation type="submission" date="2023-03" db="EMBL/GenBank/DDBJ databases">
        <title>Genome insight into feeding habits of ladybird beetles.</title>
        <authorList>
            <person name="Li H.-S."/>
            <person name="Huang Y.-H."/>
            <person name="Pang H."/>
        </authorList>
    </citation>
    <scope>NUCLEOTIDE SEQUENCE [LARGE SCALE GENOMIC DNA]</scope>
    <source>
        <strain evidence="2">SYSU_2023b</strain>
        <tissue evidence="2">Whole body</tissue>
    </source>
</reference>
<keyword evidence="3" id="KW-1185">Reference proteome</keyword>